<evidence type="ECO:0000256" key="6">
    <source>
        <dbReference type="ARBA" id="ARBA00023157"/>
    </source>
</evidence>
<name>A0A3P6T256_LITSI</name>
<feature type="region of interest" description="Disordered" evidence="9">
    <location>
        <begin position="331"/>
        <end position="353"/>
    </location>
</feature>
<keyword evidence="6" id="KW-1015">Disulfide bond</keyword>
<keyword evidence="10" id="KW-0472">Membrane</keyword>
<evidence type="ECO:0000256" key="4">
    <source>
        <dbReference type="ARBA" id="ARBA00022729"/>
    </source>
</evidence>
<evidence type="ECO:0000256" key="1">
    <source>
        <dbReference type="ARBA" id="ARBA00004613"/>
    </source>
</evidence>
<evidence type="ECO:0000256" key="9">
    <source>
        <dbReference type="SAM" id="MobiDB-lite"/>
    </source>
</evidence>
<dbReference type="InterPro" id="IPR017948">
    <property type="entry name" value="TGFb_CS"/>
</dbReference>
<evidence type="ECO:0000256" key="5">
    <source>
        <dbReference type="ARBA" id="ARBA00023030"/>
    </source>
</evidence>
<dbReference type="EMBL" id="UYRX01000103">
    <property type="protein sequence ID" value="VDK73970.1"/>
    <property type="molecule type" value="Genomic_DNA"/>
</dbReference>
<feature type="domain" description="TGF-beta family profile" evidence="11">
    <location>
        <begin position="340"/>
        <end position="459"/>
    </location>
</feature>
<sequence length="459" mass="53468">MAINTGVCCFRRRLNIERRKNWIKRKKKWRRKSWCHLIEIVDETSVADVFGAVNRKASEEEAKKTNRSRVTIEKADEKRHCRTFRAQQQIAPSKILESVLFPLIIAFYSSVIISLSAATINHPSTGTSRFAEQEIQLLREAFLRKFGMKEQPKQAKPALPVPYYVWNIYERVKKEDIACVRHYYPYNIMELDNSTLLLQYDLSVTVRNVTSEIIARAELKLKLGRERNRRHIKIYEIDQRNSEIWRLIDAKFIEDDLRGDYQWTEMDVTEAIRRRRPNMNKVDFAVKLSSNHLKALASTSSQPTVHSASSYDSKQAFALVVYVQTDDTARVRKKRKANMRRRHQHKKHDHRSADKNYCRRTELLVDFNELDWQDWILAPSSYSAYQCQGKCPNPLTSHFNTTNHAIVQGLINSVDPSLVPAPCCVPTEMESLSILYIDVEGKIVIKNYPDMEVLSCGCR</sequence>
<dbReference type="Gene3D" id="2.10.90.10">
    <property type="entry name" value="Cystine-knot cytokines"/>
    <property type="match status" value="1"/>
</dbReference>
<dbReference type="Pfam" id="PF00019">
    <property type="entry name" value="TGF_beta"/>
    <property type="match status" value="1"/>
</dbReference>
<evidence type="ECO:0000256" key="7">
    <source>
        <dbReference type="ARBA" id="ARBA00023180"/>
    </source>
</evidence>
<dbReference type="GO" id="GO:0005125">
    <property type="term" value="F:cytokine activity"/>
    <property type="evidence" value="ECO:0007669"/>
    <property type="project" value="TreeGrafter"/>
</dbReference>
<protein>
    <recommendedName>
        <fullName evidence="11">TGF-beta family profile domain-containing protein</fullName>
    </recommendedName>
</protein>
<dbReference type="PROSITE" id="PS00250">
    <property type="entry name" value="TGF_BETA_1"/>
    <property type="match status" value="1"/>
</dbReference>
<dbReference type="STRING" id="42156.A0A3P6T256"/>
<keyword evidence="10" id="KW-0812">Transmembrane</keyword>
<dbReference type="AlphaFoldDB" id="A0A3P6T256"/>
<dbReference type="OMA" id="HQHKKHD"/>
<dbReference type="PROSITE" id="PS51362">
    <property type="entry name" value="TGF_BETA_2"/>
    <property type="match status" value="1"/>
</dbReference>
<evidence type="ECO:0000259" key="11">
    <source>
        <dbReference type="PROSITE" id="PS51362"/>
    </source>
</evidence>
<dbReference type="PANTHER" id="PTHR11848">
    <property type="entry name" value="TGF-BETA FAMILY"/>
    <property type="match status" value="1"/>
</dbReference>
<dbReference type="Proteomes" id="UP000277928">
    <property type="component" value="Unassembled WGS sequence"/>
</dbReference>
<dbReference type="OrthoDB" id="5987191at2759"/>
<comment type="similarity">
    <text evidence="2 8">Belongs to the TGF-beta family.</text>
</comment>
<keyword evidence="4" id="KW-0732">Signal</keyword>
<dbReference type="Gene3D" id="2.60.120.970">
    <property type="match status" value="1"/>
</dbReference>
<evidence type="ECO:0000256" key="2">
    <source>
        <dbReference type="ARBA" id="ARBA00006656"/>
    </source>
</evidence>
<gene>
    <name evidence="12" type="ORF">NLS_LOCUS2294</name>
</gene>
<dbReference type="InterPro" id="IPR015615">
    <property type="entry name" value="TGF-beta-rel"/>
</dbReference>
<dbReference type="FunFam" id="2.10.90.10:FF:000001">
    <property type="entry name" value="Bone morphogenetic protein 4"/>
    <property type="match status" value="1"/>
</dbReference>
<evidence type="ECO:0000313" key="13">
    <source>
        <dbReference type="Proteomes" id="UP000277928"/>
    </source>
</evidence>
<accession>A0A3P6T256</accession>
<keyword evidence="13" id="KW-1185">Reference proteome</keyword>
<dbReference type="InterPro" id="IPR001839">
    <property type="entry name" value="TGF-b_C"/>
</dbReference>
<evidence type="ECO:0000313" key="12">
    <source>
        <dbReference type="EMBL" id="VDK73970.1"/>
    </source>
</evidence>
<dbReference type="PANTHER" id="PTHR11848:SF310">
    <property type="entry name" value="PROTEIN 60A-RELATED"/>
    <property type="match status" value="1"/>
</dbReference>
<dbReference type="SUPFAM" id="SSF57501">
    <property type="entry name" value="Cystine-knot cytokines"/>
    <property type="match status" value="1"/>
</dbReference>
<feature type="compositionally biased region" description="Basic residues" evidence="9">
    <location>
        <begin position="331"/>
        <end position="350"/>
    </location>
</feature>
<evidence type="ECO:0000256" key="8">
    <source>
        <dbReference type="RuleBase" id="RU000354"/>
    </source>
</evidence>
<dbReference type="GO" id="GO:0008083">
    <property type="term" value="F:growth factor activity"/>
    <property type="evidence" value="ECO:0007669"/>
    <property type="project" value="UniProtKB-KW"/>
</dbReference>
<evidence type="ECO:0000256" key="10">
    <source>
        <dbReference type="SAM" id="Phobius"/>
    </source>
</evidence>
<proteinExistence type="inferred from homology"/>
<reference evidence="12 13" key="1">
    <citation type="submission" date="2018-08" db="EMBL/GenBank/DDBJ databases">
        <authorList>
            <person name="Laetsch R D."/>
            <person name="Stevens L."/>
            <person name="Kumar S."/>
            <person name="Blaxter L. M."/>
        </authorList>
    </citation>
    <scope>NUCLEOTIDE SEQUENCE [LARGE SCALE GENOMIC DNA]</scope>
</reference>
<keyword evidence="5 8" id="KW-0339">Growth factor</keyword>
<dbReference type="SMART" id="SM00204">
    <property type="entry name" value="TGFB"/>
    <property type="match status" value="1"/>
</dbReference>
<organism evidence="12 13">
    <name type="scientific">Litomosoides sigmodontis</name>
    <name type="common">Filarial nematode worm</name>
    <dbReference type="NCBI Taxonomy" id="42156"/>
    <lineage>
        <taxon>Eukaryota</taxon>
        <taxon>Metazoa</taxon>
        <taxon>Ecdysozoa</taxon>
        <taxon>Nematoda</taxon>
        <taxon>Chromadorea</taxon>
        <taxon>Rhabditida</taxon>
        <taxon>Spirurina</taxon>
        <taxon>Spiruromorpha</taxon>
        <taxon>Filarioidea</taxon>
        <taxon>Onchocercidae</taxon>
        <taxon>Litomosoides</taxon>
    </lineage>
</organism>
<dbReference type="CDD" id="cd13761">
    <property type="entry name" value="TGF_beta_BMP5_like"/>
    <property type="match status" value="1"/>
</dbReference>
<keyword evidence="7" id="KW-0325">Glycoprotein</keyword>
<evidence type="ECO:0000256" key="3">
    <source>
        <dbReference type="ARBA" id="ARBA00022525"/>
    </source>
</evidence>
<dbReference type="GO" id="GO:0005615">
    <property type="term" value="C:extracellular space"/>
    <property type="evidence" value="ECO:0007669"/>
    <property type="project" value="TreeGrafter"/>
</dbReference>
<dbReference type="InterPro" id="IPR029034">
    <property type="entry name" value="Cystine-knot_cytokine"/>
</dbReference>
<keyword evidence="3" id="KW-0964">Secreted</keyword>
<comment type="subcellular location">
    <subcellularLocation>
        <location evidence="1">Secreted</location>
    </subcellularLocation>
</comment>
<feature type="transmembrane region" description="Helical" evidence="10">
    <location>
        <begin position="99"/>
        <end position="120"/>
    </location>
</feature>
<keyword evidence="10" id="KW-1133">Transmembrane helix</keyword>